<gene>
    <name evidence="2" type="ORF">Prudu_010709</name>
</gene>
<proteinExistence type="predicted"/>
<name>A0A4Y1R8Z4_PRUDU</name>
<feature type="transmembrane region" description="Helical" evidence="1">
    <location>
        <begin position="69"/>
        <end position="90"/>
    </location>
</feature>
<dbReference type="AlphaFoldDB" id="A0A4Y1R8Z4"/>
<protein>
    <submittedName>
        <fullName evidence="2">Uncharacterized protein</fullName>
    </submittedName>
</protein>
<evidence type="ECO:0000256" key="1">
    <source>
        <dbReference type="SAM" id="Phobius"/>
    </source>
</evidence>
<reference evidence="2" key="1">
    <citation type="journal article" date="2019" name="Science">
        <title>Mutation of a bHLH transcription factor allowed almond domestication.</title>
        <authorList>
            <person name="Sanchez-Perez R."/>
            <person name="Pavan S."/>
            <person name="Mazzeo R."/>
            <person name="Moldovan C."/>
            <person name="Aiese Cigliano R."/>
            <person name="Del Cueto J."/>
            <person name="Ricciardi F."/>
            <person name="Lotti C."/>
            <person name="Ricciardi L."/>
            <person name="Dicenta F."/>
            <person name="Lopez-Marques R.L."/>
            <person name="Lindberg Moller B."/>
        </authorList>
    </citation>
    <scope>NUCLEOTIDE SEQUENCE</scope>
</reference>
<accession>A0A4Y1R8Z4</accession>
<dbReference type="EMBL" id="AP019300">
    <property type="protein sequence ID" value="BBH00664.1"/>
    <property type="molecule type" value="Genomic_DNA"/>
</dbReference>
<sequence length="91" mass="10329">MPSGKKRMCLWERALASIFVKSTKARNVEMFMEPLLHIEPLRLKLMGIMTAVLDKIGFNVVFKGKANRLVLAFLLLLIKAAILILLKLVLH</sequence>
<organism evidence="2">
    <name type="scientific">Prunus dulcis</name>
    <name type="common">Almond</name>
    <name type="synonym">Amygdalus dulcis</name>
    <dbReference type="NCBI Taxonomy" id="3755"/>
    <lineage>
        <taxon>Eukaryota</taxon>
        <taxon>Viridiplantae</taxon>
        <taxon>Streptophyta</taxon>
        <taxon>Embryophyta</taxon>
        <taxon>Tracheophyta</taxon>
        <taxon>Spermatophyta</taxon>
        <taxon>Magnoliopsida</taxon>
        <taxon>eudicotyledons</taxon>
        <taxon>Gunneridae</taxon>
        <taxon>Pentapetalae</taxon>
        <taxon>rosids</taxon>
        <taxon>fabids</taxon>
        <taxon>Rosales</taxon>
        <taxon>Rosaceae</taxon>
        <taxon>Amygdaloideae</taxon>
        <taxon>Amygdaleae</taxon>
        <taxon>Prunus</taxon>
    </lineage>
</organism>
<keyword evidence="1" id="KW-0812">Transmembrane</keyword>
<evidence type="ECO:0000313" key="2">
    <source>
        <dbReference type="EMBL" id="BBH00664.1"/>
    </source>
</evidence>
<keyword evidence="1" id="KW-0472">Membrane</keyword>
<keyword evidence="1" id="KW-1133">Transmembrane helix</keyword>